<dbReference type="Pfam" id="PF10274">
    <property type="entry name" value="ParcG"/>
    <property type="match status" value="1"/>
</dbReference>
<gene>
    <name evidence="2" type="ORF">X801_09702</name>
</gene>
<evidence type="ECO:0000256" key="1">
    <source>
        <dbReference type="SAM" id="MobiDB-lite"/>
    </source>
</evidence>
<reference evidence="2 3" key="1">
    <citation type="submission" date="2015-03" db="EMBL/GenBank/DDBJ databases">
        <title>Draft genome of the nematode, Opisthorchis viverrini.</title>
        <authorList>
            <person name="Mitreva M."/>
        </authorList>
    </citation>
    <scope>NUCLEOTIDE SEQUENCE [LARGE SCALE GENOMIC DNA]</scope>
    <source>
        <strain evidence="2">Khon Kaen</strain>
    </source>
</reference>
<evidence type="ECO:0000313" key="2">
    <source>
        <dbReference type="EMBL" id="OON14506.1"/>
    </source>
</evidence>
<evidence type="ECO:0008006" key="4">
    <source>
        <dbReference type="Google" id="ProtNLM"/>
    </source>
</evidence>
<keyword evidence="3" id="KW-1185">Reference proteome</keyword>
<accession>A0A1S8WJ94</accession>
<name>A0A1S8WJ94_OPIVI</name>
<dbReference type="EMBL" id="KV906598">
    <property type="protein sequence ID" value="OON14506.1"/>
    <property type="molecule type" value="Genomic_DNA"/>
</dbReference>
<dbReference type="InterPro" id="IPR019399">
    <property type="entry name" value="Parkin_co-regulated_protein"/>
</dbReference>
<proteinExistence type="predicted"/>
<dbReference type="GO" id="GO:0051879">
    <property type="term" value="F:Hsp90 protein binding"/>
    <property type="evidence" value="ECO:0007669"/>
    <property type="project" value="TreeGrafter"/>
</dbReference>
<dbReference type="SUPFAM" id="SSF48371">
    <property type="entry name" value="ARM repeat"/>
    <property type="match status" value="1"/>
</dbReference>
<sequence>MPRRYPLLGREDPQSIKATRPFTAKSEQEIWDLGDPTNKRESKPMKISQFQRDMNSSKFPFLPDHSAPNMAPRLAWMTEIQNLDFALLLPDLIEGLTDKEKSYATTAMLAITDVFKHGPVEKVIDALPTLTIAVGKALAMNNIEVNRRVIEALRRMCVIHPGVGPDLAFYMRELLVPLRYYFEKSKNQKDQIVYNEKLHPDIYDPIDELVKLFLQIAGPELDTAERNIKKAIPTYELSHDL</sequence>
<dbReference type="GO" id="GO:0030544">
    <property type="term" value="F:Hsp70 protein binding"/>
    <property type="evidence" value="ECO:0007669"/>
    <property type="project" value="TreeGrafter"/>
</dbReference>
<dbReference type="AlphaFoldDB" id="A0A1S8WJ94"/>
<dbReference type="PANTHER" id="PTHR21207">
    <property type="entry name" value="PARKIN COREGULATED GENE PROTEIN PARK2 COREGULATED"/>
    <property type="match status" value="1"/>
</dbReference>
<evidence type="ECO:0000313" key="3">
    <source>
        <dbReference type="Proteomes" id="UP000243686"/>
    </source>
</evidence>
<dbReference type="InterPro" id="IPR016024">
    <property type="entry name" value="ARM-type_fold"/>
</dbReference>
<protein>
    <recommendedName>
        <fullName evidence="4">HEAT repeat protein</fullName>
    </recommendedName>
</protein>
<feature type="region of interest" description="Disordered" evidence="1">
    <location>
        <begin position="1"/>
        <end position="21"/>
    </location>
</feature>
<dbReference type="PANTHER" id="PTHR21207:SF2">
    <property type="entry name" value="PARKIN COREGULATED GENE PROTEIN"/>
    <property type="match status" value="1"/>
</dbReference>
<organism evidence="2 3">
    <name type="scientific">Opisthorchis viverrini</name>
    <name type="common">Southeast Asian liver fluke</name>
    <dbReference type="NCBI Taxonomy" id="6198"/>
    <lineage>
        <taxon>Eukaryota</taxon>
        <taxon>Metazoa</taxon>
        <taxon>Spiralia</taxon>
        <taxon>Lophotrochozoa</taxon>
        <taxon>Platyhelminthes</taxon>
        <taxon>Trematoda</taxon>
        <taxon>Digenea</taxon>
        <taxon>Opisthorchiida</taxon>
        <taxon>Opisthorchiata</taxon>
        <taxon>Opisthorchiidae</taxon>
        <taxon>Opisthorchis</taxon>
    </lineage>
</organism>
<dbReference type="Proteomes" id="UP000243686">
    <property type="component" value="Unassembled WGS sequence"/>
</dbReference>